<dbReference type="GO" id="GO:0006367">
    <property type="term" value="P:transcription initiation at RNA polymerase II promoter"/>
    <property type="evidence" value="ECO:0007669"/>
    <property type="project" value="UniProtKB-UniRule"/>
</dbReference>
<comment type="caution">
    <text evidence="9">The sequence shown here is derived from an EMBL/GenBank/DDBJ whole genome shotgun (WGS) entry which is preliminary data.</text>
</comment>
<comment type="function">
    <text evidence="8">In NER, TFIIH acts by opening DNA around the lesion to allow the excision of the damaged oligonucleotide and its replacement by a new DNA fragment. In transcription, TFIIH has an essential role in transcription initiation. When the pre-initiation complex (PIC) has been established, TFIIH is required for promoter opening and promoter escape.</text>
</comment>
<evidence type="ECO:0000256" key="5">
    <source>
        <dbReference type="ARBA" id="ARBA00023163"/>
    </source>
</evidence>
<evidence type="ECO:0000313" key="10">
    <source>
        <dbReference type="Proteomes" id="UP000663855"/>
    </source>
</evidence>
<evidence type="ECO:0000256" key="2">
    <source>
        <dbReference type="ARBA" id="ARBA00007470"/>
    </source>
</evidence>
<dbReference type="SUPFAM" id="SSF142897">
    <property type="entry name" value="TFB5-like"/>
    <property type="match status" value="1"/>
</dbReference>
<keyword evidence="5 8" id="KW-0804">Transcription</keyword>
<keyword evidence="7 8" id="KW-0539">Nucleus</keyword>
<dbReference type="EMBL" id="CAJNOV010008687">
    <property type="protein sequence ID" value="CAF1330938.1"/>
    <property type="molecule type" value="Genomic_DNA"/>
</dbReference>
<dbReference type="PANTHER" id="PTHR28580:SF1">
    <property type="entry name" value="GENERAL TRANSCRIPTION FACTOR IIH SUBUNIT 5"/>
    <property type="match status" value="1"/>
</dbReference>
<dbReference type="GO" id="GO:0006294">
    <property type="term" value="P:nucleotide-excision repair, preincision complex assembly"/>
    <property type="evidence" value="ECO:0007669"/>
    <property type="project" value="TreeGrafter"/>
</dbReference>
<dbReference type="Pfam" id="PF06331">
    <property type="entry name" value="Tfb5"/>
    <property type="match status" value="1"/>
</dbReference>
<keyword evidence="6 8" id="KW-0234">DNA repair</keyword>
<dbReference type="AlphaFoldDB" id="A0A815FWS9"/>
<dbReference type="GO" id="GO:0005675">
    <property type="term" value="C:transcription factor TFIIH holo complex"/>
    <property type="evidence" value="ECO:0007669"/>
    <property type="project" value="TreeGrafter"/>
</dbReference>
<dbReference type="Proteomes" id="UP000663855">
    <property type="component" value="Unassembled WGS sequence"/>
</dbReference>
<protein>
    <recommendedName>
        <fullName evidence="8">General transcription and DNA repair factor IIH subunit TFB5</fullName>
    </recommendedName>
</protein>
<evidence type="ECO:0000256" key="6">
    <source>
        <dbReference type="ARBA" id="ARBA00023204"/>
    </source>
</evidence>
<dbReference type="PANTHER" id="PTHR28580">
    <property type="entry name" value="GENERAL TRANSCRIPTION FACTOR IIH SUBUNIT 5"/>
    <property type="match status" value="1"/>
</dbReference>
<evidence type="ECO:0000256" key="3">
    <source>
        <dbReference type="ARBA" id="ARBA00022763"/>
    </source>
</evidence>
<dbReference type="InterPro" id="IPR035935">
    <property type="entry name" value="TFB5-like_sf"/>
</dbReference>
<accession>A0A815FWS9</accession>
<gene>
    <name evidence="9" type="ORF">CJN711_LOCUS18414</name>
</gene>
<proteinExistence type="inferred from homology"/>
<evidence type="ECO:0000256" key="1">
    <source>
        <dbReference type="ARBA" id="ARBA00004123"/>
    </source>
</evidence>
<keyword evidence="4 8" id="KW-0805">Transcription regulation</keyword>
<sequence>MVNVVKGSLIKCDPAVKQYLVYLDERLVFGEKFILHNLDEQHLFVQTSAVPTIKIKLQEQIDKISYDSAQTK</sequence>
<comment type="similarity">
    <text evidence="2 8">Belongs to the TFB5 family.</text>
</comment>
<evidence type="ECO:0000256" key="4">
    <source>
        <dbReference type="ARBA" id="ARBA00023015"/>
    </source>
</evidence>
<dbReference type="InterPro" id="IPR009400">
    <property type="entry name" value="TFIIH_TTDA/Tfb5"/>
</dbReference>
<comment type="subcellular location">
    <subcellularLocation>
        <location evidence="1 8">Nucleus</location>
    </subcellularLocation>
</comment>
<evidence type="ECO:0000256" key="8">
    <source>
        <dbReference type="RuleBase" id="RU368032"/>
    </source>
</evidence>
<organism evidence="9 10">
    <name type="scientific">Rotaria magnacalcarata</name>
    <dbReference type="NCBI Taxonomy" id="392030"/>
    <lineage>
        <taxon>Eukaryota</taxon>
        <taxon>Metazoa</taxon>
        <taxon>Spiralia</taxon>
        <taxon>Gnathifera</taxon>
        <taxon>Rotifera</taxon>
        <taxon>Eurotatoria</taxon>
        <taxon>Bdelloidea</taxon>
        <taxon>Philodinida</taxon>
        <taxon>Philodinidae</taxon>
        <taxon>Rotaria</taxon>
    </lineage>
</organism>
<reference evidence="9" key="1">
    <citation type="submission" date="2021-02" db="EMBL/GenBank/DDBJ databases">
        <authorList>
            <person name="Nowell W R."/>
        </authorList>
    </citation>
    <scope>NUCLEOTIDE SEQUENCE</scope>
</reference>
<name>A0A815FWS9_9BILA</name>
<evidence type="ECO:0000256" key="7">
    <source>
        <dbReference type="ARBA" id="ARBA00023242"/>
    </source>
</evidence>
<dbReference type="SMART" id="SM01395">
    <property type="entry name" value="Tbf5"/>
    <property type="match status" value="1"/>
</dbReference>
<dbReference type="Gene3D" id="3.30.70.1220">
    <property type="entry name" value="TFB5-like"/>
    <property type="match status" value="1"/>
</dbReference>
<dbReference type="FunFam" id="3.30.70.1220:FF:000001">
    <property type="entry name" value="General transcription factor IIH subunit 5"/>
    <property type="match status" value="1"/>
</dbReference>
<dbReference type="GO" id="GO:0000439">
    <property type="term" value="C:transcription factor TFIIH core complex"/>
    <property type="evidence" value="ECO:0007669"/>
    <property type="project" value="UniProtKB-UniRule"/>
</dbReference>
<keyword evidence="3 8" id="KW-0227">DNA damage</keyword>
<evidence type="ECO:0000313" key="9">
    <source>
        <dbReference type="EMBL" id="CAF1330938.1"/>
    </source>
</evidence>
<comment type="subunit">
    <text evidence="8">Component of the 7-subunit TFIIH core complex.</text>
</comment>